<proteinExistence type="predicted"/>
<name>A0A1J7FPC5_LUPAN</name>
<evidence type="ECO:0000313" key="1">
    <source>
        <dbReference type="EMBL" id="OIV89869.1"/>
    </source>
</evidence>
<gene>
    <name evidence="1" type="ORF">TanjilG_23134</name>
</gene>
<dbReference type="EMBL" id="KV862226">
    <property type="protein sequence ID" value="OIV89869.1"/>
    <property type="molecule type" value="Genomic_DNA"/>
</dbReference>
<accession>A0A1J7FPC5</accession>
<organism evidence="1 2">
    <name type="scientific">Lupinus angustifolius</name>
    <name type="common">Narrow-leaved blue lupine</name>
    <dbReference type="NCBI Taxonomy" id="3871"/>
    <lineage>
        <taxon>Eukaryota</taxon>
        <taxon>Viridiplantae</taxon>
        <taxon>Streptophyta</taxon>
        <taxon>Embryophyta</taxon>
        <taxon>Tracheophyta</taxon>
        <taxon>Spermatophyta</taxon>
        <taxon>Magnoliopsida</taxon>
        <taxon>eudicotyledons</taxon>
        <taxon>Gunneridae</taxon>
        <taxon>Pentapetalae</taxon>
        <taxon>rosids</taxon>
        <taxon>fabids</taxon>
        <taxon>Fabales</taxon>
        <taxon>Fabaceae</taxon>
        <taxon>Papilionoideae</taxon>
        <taxon>50 kb inversion clade</taxon>
        <taxon>genistoids sensu lato</taxon>
        <taxon>core genistoids</taxon>
        <taxon>Genisteae</taxon>
        <taxon>Lupinus</taxon>
    </lineage>
</organism>
<reference evidence="1 2" key="1">
    <citation type="journal article" date="2017" name="Plant Biotechnol. J.">
        <title>A comprehensive draft genome sequence for lupin (Lupinus angustifolius), an emerging health food: insights into plant-microbe interactions and legume evolution.</title>
        <authorList>
            <person name="Hane J.K."/>
            <person name="Ming Y."/>
            <person name="Kamphuis L.G."/>
            <person name="Nelson M.N."/>
            <person name="Garg G."/>
            <person name="Atkins C.A."/>
            <person name="Bayer P.E."/>
            <person name="Bravo A."/>
            <person name="Bringans S."/>
            <person name="Cannon S."/>
            <person name="Edwards D."/>
            <person name="Foley R."/>
            <person name="Gao L.L."/>
            <person name="Harrison M.J."/>
            <person name="Huang W."/>
            <person name="Hurgobin B."/>
            <person name="Li S."/>
            <person name="Liu C.W."/>
            <person name="McGrath A."/>
            <person name="Morahan G."/>
            <person name="Murray J."/>
            <person name="Weller J."/>
            <person name="Jian J."/>
            <person name="Singh K.B."/>
        </authorList>
    </citation>
    <scope>NUCLEOTIDE SEQUENCE [LARGE SCALE GENOMIC DNA]</scope>
    <source>
        <strain evidence="2">cv. Tanjil</strain>
        <tissue evidence="1">Whole plant</tissue>
    </source>
</reference>
<keyword evidence="2" id="KW-1185">Reference proteome</keyword>
<protein>
    <submittedName>
        <fullName evidence="1">Uncharacterized protein</fullName>
    </submittedName>
</protein>
<dbReference type="Gramene" id="OIV89869">
    <property type="protein sequence ID" value="OIV89869"/>
    <property type="gene ID" value="TanjilG_23134"/>
</dbReference>
<sequence>MEVGHLANHLPHSSTVGTGHCWTIGMEDEGTATSTHFYPPILDRSSYRALTVGIVVRQWWGYDNNECCNIGEGFPLISVIWVHIIKSSGVLLRKAAMPK</sequence>
<dbReference type="Proteomes" id="UP000188354">
    <property type="component" value="Unassembled WGS sequence"/>
</dbReference>
<dbReference type="AlphaFoldDB" id="A0A1J7FPC5"/>
<evidence type="ECO:0000313" key="2">
    <source>
        <dbReference type="Proteomes" id="UP000188354"/>
    </source>
</evidence>